<accession>A0A533Q8X2</accession>
<organism evidence="1 2">
    <name type="scientific">Candidatus Jettenia ecosi</name>
    <dbReference type="NCBI Taxonomy" id="2494326"/>
    <lineage>
        <taxon>Bacteria</taxon>
        <taxon>Pseudomonadati</taxon>
        <taxon>Planctomycetota</taxon>
        <taxon>Candidatus Brocadiia</taxon>
        <taxon>Candidatus Brocadiales</taxon>
        <taxon>Candidatus Brocadiaceae</taxon>
        <taxon>Candidatus Jettenia</taxon>
    </lineage>
</organism>
<reference evidence="1 2" key="1">
    <citation type="submission" date="2019-04" db="EMBL/GenBank/DDBJ databases">
        <title>Genome of a novel bacterium Candidatus Jettenia ecosi reconstructed from metagenome of an anammox bioreactor.</title>
        <authorList>
            <person name="Mardanov A.V."/>
            <person name="Beletsky A.V."/>
            <person name="Ravin N.V."/>
            <person name="Botchkova E.A."/>
            <person name="Litti Y.V."/>
            <person name="Nozhevnikova A.N."/>
        </authorList>
    </citation>
    <scope>NUCLEOTIDE SEQUENCE [LARGE SCALE GENOMIC DNA]</scope>
    <source>
        <strain evidence="1">J2</strain>
    </source>
</reference>
<dbReference type="EMBL" id="SULG01000061">
    <property type="protein sequence ID" value="TLD41133.1"/>
    <property type="molecule type" value="Genomic_DNA"/>
</dbReference>
<evidence type="ECO:0000313" key="1">
    <source>
        <dbReference type="EMBL" id="TLD41133.1"/>
    </source>
</evidence>
<protein>
    <recommendedName>
        <fullName evidence="3">Transcription factor zinc-finger domain-containing protein</fullName>
    </recommendedName>
</protein>
<evidence type="ECO:0000313" key="2">
    <source>
        <dbReference type="Proteomes" id="UP000319783"/>
    </source>
</evidence>
<sequence>MLPEVFTIEELRRLRKYYQSFSRVDPVRYIPCPLCKKLMQRKNWGTHSGIIVDTCYEHGTWYDAEELEKIREFIMRGGCRA</sequence>
<evidence type="ECO:0008006" key="3">
    <source>
        <dbReference type="Google" id="ProtNLM"/>
    </source>
</evidence>
<dbReference type="AlphaFoldDB" id="A0A533Q8X2"/>
<proteinExistence type="predicted"/>
<gene>
    <name evidence="1" type="ORF">JETT_2598</name>
</gene>
<dbReference type="Proteomes" id="UP000319783">
    <property type="component" value="Unassembled WGS sequence"/>
</dbReference>
<name>A0A533Q8X2_9BACT</name>
<comment type="caution">
    <text evidence="1">The sequence shown here is derived from an EMBL/GenBank/DDBJ whole genome shotgun (WGS) entry which is preliminary data.</text>
</comment>